<dbReference type="Proteomes" id="UP000530660">
    <property type="component" value="Unassembled WGS sequence"/>
</dbReference>
<keyword evidence="3" id="KW-1185">Reference proteome</keyword>
<accession>A0A7J7IEY6</accession>
<organism evidence="2 3">
    <name type="scientific">Cyanidiococcus yangmingshanensis</name>
    <dbReference type="NCBI Taxonomy" id="2690220"/>
    <lineage>
        <taxon>Eukaryota</taxon>
        <taxon>Rhodophyta</taxon>
        <taxon>Bangiophyceae</taxon>
        <taxon>Cyanidiales</taxon>
        <taxon>Cyanidiaceae</taxon>
        <taxon>Cyanidiococcus</taxon>
    </lineage>
</organism>
<gene>
    <name evidence="2" type="ORF">F1559_001059</name>
</gene>
<dbReference type="EMBL" id="VWRR01000013">
    <property type="protein sequence ID" value="KAF6001663.1"/>
    <property type="molecule type" value="Genomic_DNA"/>
</dbReference>
<sequence>MLLFQTHPFYSEDGQEPKQSLRAVLSRSPSSKVHHGCDHVLIERQSRKWAGFILGSAAPVGTNGVNEGRHTARERSSIDPDAPMAPARKPRREHFISFLVLFILAQCRLLPR</sequence>
<evidence type="ECO:0000256" key="1">
    <source>
        <dbReference type="SAM" id="MobiDB-lite"/>
    </source>
</evidence>
<feature type="region of interest" description="Disordered" evidence="1">
    <location>
        <begin position="63"/>
        <end position="87"/>
    </location>
</feature>
<dbReference type="AlphaFoldDB" id="A0A7J7IEY6"/>
<evidence type="ECO:0000313" key="3">
    <source>
        <dbReference type="Proteomes" id="UP000530660"/>
    </source>
</evidence>
<evidence type="ECO:0000313" key="2">
    <source>
        <dbReference type="EMBL" id="KAF6001663.1"/>
    </source>
</evidence>
<protein>
    <submittedName>
        <fullName evidence="2">Uncharacterized protein</fullName>
    </submittedName>
</protein>
<feature type="compositionally biased region" description="Basic and acidic residues" evidence="1">
    <location>
        <begin position="67"/>
        <end position="78"/>
    </location>
</feature>
<comment type="caution">
    <text evidence="2">The sequence shown here is derived from an EMBL/GenBank/DDBJ whole genome shotgun (WGS) entry which is preliminary data.</text>
</comment>
<proteinExistence type="predicted"/>
<reference evidence="2 3" key="1">
    <citation type="journal article" date="2020" name="J. Phycol.">
        <title>Comparative genome analysis reveals Cyanidiococcus gen. nov., a new extremophilic red algal genus sister to Cyanidioschyzon (Cyanidioschyzonaceae, Rhodophyta).</title>
        <authorList>
            <person name="Liu S.-L."/>
            <person name="Chiang Y.-R."/>
            <person name="Yoon H.S."/>
            <person name="Fu H.-Y."/>
        </authorList>
    </citation>
    <scope>NUCLEOTIDE SEQUENCE [LARGE SCALE GENOMIC DNA]</scope>
    <source>
        <strain evidence="2 3">THAL066</strain>
    </source>
</reference>
<name>A0A7J7IEY6_9RHOD</name>